<feature type="chain" id="PRO_5019453299" evidence="1">
    <location>
        <begin position="29"/>
        <end position="412"/>
    </location>
</feature>
<evidence type="ECO:0000256" key="1">
    <source>
        <dbReference type="SAM" id="SignalP"/>
    </source>
</evidence>
<protein>
    <submittedName>
        <fullName evidence="2">VCBS repeat-containing protein</fullName>
    </submittedName>
</protein>
<name>A0A419F0K7_9BACT</name>
<proteinExistence type="predicted"/>
<sequence length="412" mass="45076">MKPLRRFHLLALFLGLLSICSCALPAYANSGNTAGFTVTTFNIPGIVLAAAAGDMDGDNAADLLLFHKPEKLSYDKVCSVFFQRDGQYRLQPNLQIPLGKSVSAFCVNDIDSDGSDELCGFDGEGMVLFAASASDPVVRKRLIECRTVLPPTSRHCAIVDWAADLGSDGTVDIFLPVAEGIRSFTVAKDMSVTPAHAFEFPVRGSVREEGGQSYITYRLPKLDFSDFDKDGHTDLGVFDLERMDFFLSNSSGTAARHIQAQLLRELTKDFVGGTYFDDLNGDGIPDAVLVLLSQRKNLQSEVQIYFGNKNFFYGDQPTHVYSGDANLILPVFFDATGDGKQEMLLQKIDVGIGFFLNYFLANRIRVETEIYRISPEGKYEGKALASRPIYIQASESGVEPARGAGDFNGDGL</sequence>
<feature type="signal peptide" evidence="1">
    <location>
        <begin position="1"/>
        <end position="28"/>
    </location>
</feature>
<evidence type="ECO:0000313" key="2">
    <source>
        <dbReference type="EMBL" id="RJP71144.1"/>
    </source>
</evidence>
<dbReference type="EMBL" id="QZKI01000062">
    <property type="protein sequence ID" value="RJP71144.1"/>
    <property type="molecule type" value="Genomic_DNA"/>
</dbReference>
<dbReference type="InterPro" id="IPR028994">
    <property type="entry name" value="Integrin_alpha_N"/>
</dbReference>
<dbReference type="AlphaFoldDB" id="A0A419F0K7"/>
<comment type="caution">
    <text evidence="2">The sequence shown here is derived from an EMBL/GenBank/DDBJ whole genome shotgun (WGS) entry which is preliminary data.</text>
</comment>
<accession>A0A419F0K7</accession>
<feature type="non-terminal residue" evidence="2">
    <location>
        <position position="412"/>
    </location>
</feature>
<reference evidence="2 3" key="1">
    <citation type="journal article" date="2017" name="ISME J.">
        <title>Energy and carbon metabolisms in a deep terrestrial subsurface fluid microbial community.</title>
        <authorList>
            <person name="Momper L."/>
            <person name="Jungbluth S.P."/>
            <person name="Lee M.D."/>
            <person name="Amend J.P."/>
        </authorList>
    </citation>
    <scope>NUCLEOTIDE SEQUENCE [LARGE SCALE GENOMIC DNA]</scope>
    <source>
        <strain evidence="2">SURF_17</strain>
    </source>
</reference>
<dbReference type="SUPFAM" id="SSF69318">
    <property type="entry name" value="Integrin alpha N-terminal domain"/>
    <property type="match status" value="2"/>
</dbReference>
<dbReference type="Proteomes" id="UP000285961">
    <property type="component" value="Unassembled WGS sequence"/>
</dbReference>
<keyword evidence="1" id="KW-0732">Signal</keyword>
<evidence type="ECO:0000313" key="3">
    <source>
        <dbReference type="Proteomes" id="UP000285961"/>
    </source>
</evidence>
<dbReference type="PROSITE" id="PS51257">
    <property type="entry name" value="PROKAR_LIPOPROTEIN"/>
    <property type="match status" value="1"/>
</dbReference>
<gene>
    <name evidence="2" type="ORF">C4532_08350</name>
</gene>
<organism evidence="2 3">
    <name type="scientific">Candidatus Abyssobacteria bacterium SURF_17</name>
    <dbReference type="NCBI Taxonomy" id="2093361"/>
    <lineage>
        <taxon>Bacteria</taxon>
        <taxon>Pseudomonadati</taxon>
        <taxon>Candidatus Hydrogenedentota</taxon>
        <taxon>Candidatus Abyssobacteria</taxon>
    </lineage>
</organism>